<gene>
    <name evidence="2" type="ORF">GM1_025_00190</name>
</gene>
<reference evidence="2 3" key="1">
    <citation type="submission" date="2013-02" db="EMBL/GenBank/DDBJ databases">
        <title>Whole genome shotgun sequence of Gordonia malaquae NBRC 108250.</title>
        <authorList>
            <person name="Yoshida I."/>
            <person name="Hosoyama A."/>
            <person name="Tsuchikane K."/>
            <person name="Ando Y."/>
            <person name="Baba S."/>
            <person name="Ohji S."/>
            <person name="Hamada M."/>
            <person name="Tamura T."/>
            <person name="Yamazoe A."/>
            <person name="Yamazaki S."/>
            <person name="Fujita N."/>
        </authorList>
    </citation>
    <scope>NUCLEOTIDE SEQUENCE [LARGE SCALE GENOMIC DNA]</scope>
    <source>
        <strain evidence="2 3">NBRC 108250</strain>
    </source>
</reference>
<dbReference type="EMBL" id="BAOP01000025">
    <property type="protein sequence ID" value="GAC80973.1"/>
    <property type="molecule type" value="Genomic_DNA"/>
</dbReference>
<keyword evidence="3" id="KW-1185">Reference proteome</keyword>
<feature type="chain" id="PRO_5039733970" evidence="1">
    <location>
        <begin position="25"/>
        <end position="178"/>
    </location>
</feature>
<proteinExistence type="predicted"/>
<evidence type="ECO:0000313" key="3">
    <source>
        <dbReference type="Proteomes" id="UP000035009"/>
    </source>
</evidence>
<name>M3VBW5_GORML</name>
<dbReference type="Proteomes" id="UP000035009">
    <property type="component" value="Unassembled WGS sequence"/>
</dbReference>
<dbReference type="eggNOG" id="ENOG5031EXD">
    <property type="taxonomic scope" value="Bacteria"/>
</dbReference>
<dbReference type="AlphaFoldDB" id="M3VBW5"/>
<accession>M3VBW5</accession>
<organism evidence="2 3">
    <name type="scientific">Gordonia malaquae NBRC 108250</name>
    <dbReference type="NCBI Taxonomy" id="1223542"/>
    <lineage>
        <taxon>Bacteria</taxon>
        <taxon>Bacillati</taxon>
        <taxon>Actinomycetota</taxon>
        <taxon>Actinomycetes</taxon>
        <taxon>Mycobacteriales</taxon>
        <taxon>Gordoniaceae</taxon>
        <taxon>Gordonia</taxon>
    </lineage>
</organism>
<evidence type="ECO:0000256" key="1">
    <source>
        <dbReference type="SAM" id="SignalP"/>
    </source>
</evidence>
<evidence type="ECO:0000313" key="2">
    <source>
        <dbReference type="EMBL" id="GAC80973.1"/>
    </source>
</evidence>
<keyword evidence="1" id="KW-0732">Signal</keyword>
<comment type="caution">
    <text evidence="2">The sequence shown here is derived from an EMBL/GenBank/DDBJ whole genome shotgun (WGS) entry which is preliminary data.</text>
</comment>
<feature type="signal peptide" evidence="1">
    <location>
        <begin position="1"/>
        <end position="24"/>
    </location>
</feature>
<dbReference type="OrthoDB" id="4376544at2"/>
<sequence length="178" mass="18689">MTPFTRTRKVLAGVLVAAAVTATAVPTADAAPAAPPLTFQIPAIGGLEIGPGGVPGGSFQPTTVVARPAVRTMIFPPPPAGVQFSVSHLAPYHYQYSYRYLRVQWHNLRTGTRGHVDLRHWKTIAGSTGYPSTLPTTAVATTDSGPVVATVSVLREQYQAPPTVISVIPGVSAIDVPR</sequence>
<protein>
    <submittedName>
        <fullName evidence="2">Uncharacterized protein</fullName>
    </submittedName>
</protein>